<accession>A0ABV9LL48</accession>
<comment type="caution">
    <text evidence="6">The sequence shown here is derived from an EMBL/GenBank/DDBJ whole genome shotgun (WGS) entry which is preliminary data.</text>
</comment>
<dbReference type="PRINTS" id="PR00455">
    <property type="entry name" value="HTHTETR"/>
</dbReference>
<evidence type="ECO:0000256" key="2">
    <source>
        <dbReference type="ARBA" id="ARBA00023125"/>
    </source>
</evidence>
<keyword evidence="7" id="KW-1185">Reference proteome</keyword>
<organism evidence="6 7">
    <name type="scientific">Geodermatophilus arenarius</name>
    <dbReference type="NCBI Taxonomy" id="1137990"/>
    <lineage>
        <taxon>Bacteria</taxon>
        <taxon>Bacillati</taxon>
        <taxon>Actinomycetota</taxon>
        <taxon>Actinomycetes</taxon>
        <taxon>Geodermatophilales</taxon>
        <taxon>Geodermatophilaceae</taxon>
        <taxon>Geodermatophilus</taxon>
    </lineage>
</organism>
<keyword evidence="3" id="KW-0804">Transcription</keyword>
<keyword evidence="2 4" id="KW-0238">DNA-binding</keyword>
<dbReference type="InterPro" id="IPR050109">
    <property type="entry name" value="HTH-type_TetR-like_transc_reg"/>
</dbReference>
<evidence type="ECO:0000259" key="5">
    <source>
        <dbReference type="PROSITE" id="PS50977"/>
    </source>
</evidence>
<feature type="DNA-binding region" description="H-T-H motif" evidence="4">
    <location>
        <begin position="30"/>
        <end position="49"/>
    </location>
</feature>
<reference evidence="7" key="1">
    <citation type="journal article" date="2019" name="Int. J. Syst. Evol. Microbiol.">
        <title>The Global Catalogue of Microorganisms (GCM) 10K type strain sequencing project: providing services to taxonomists for standard genome sequencing and annotation.</title>
        <authorList>
            <consortium name="The Broad Institute Genomics Platform"/>
            <consortium name="The Broad Institute Genome Sequencing Center for Infectious Disease"/>
            <person name="Wu L."/>
            <person name="Ma J."/>
        </authorList>
    </citation>
    <scope>NUCLEOTIDE SEQUENCE [LARGE SCALE GENOMIC DNA]</scope>
    <source>
        <strain evidence="7">CCUG 62763</strain>
    </source>
</reference>
<evidence type="ECO:0000256" key="1">
    <source>
        <dbReference type="ARBA" id="ARBA00023015"/>
    </source>
</evidence>
<keyword evidence="1" id="KW-0805">Transcription regulation</keyword>
<dbReference type="SUPFAM" id="SSF46689">
    <property type="entry name" value="Homeodomain-like"/>
    <property type="match status" value="1"/>
</dbReference>
<name>A0ABV9LL48_9ACTN</name>
<dbReference type="Proteomes" id="UP001596025">
    <property type="component" value="Unassembled WGS sequence"/>
</dbReference>
<dbReference type="Pfam" id="PF00440">
    <property type="entry name" value="TetR_N"/>
    <property type="match status" value="1"/>
</dbReference>
<dbReference type="EMBL" id="JBHSGR010000012">
    <property type="protein sequence ID" value="MFC4694217.1"/>
    <property type="molecule type" value="Genomic_DNA"/>
</dbReference>
<dbReference type="Gene3D" id="1.10.357.10">
    <property type="entry name" value="Tetracycline Repressor, domain 2"/>
    <property type="match status" value="1"/>
</dbReference>
<feature type="domain" description="HTH tetR-type" evidence="5">
    <location>
        <begin position="7"/>
        <end position="67"/>
    </location>
</feature>
<dbReference type="PROSITE" id="PS50977">
    <property type="entry name" value="HTH_TETR_2"/>
    <property type="match status" value="1"/>
</dbReference>
<evidence type="ECO:0000256" key="3">
    <source>
        <dbReference type="ARBA" id="ARBA00023163"/>
    </source>
</evidence>
<evidence type="ECO:0000313" key="7">
    <source>
        <dbReference type="Proteomes" id="UP001596025"/>
    </source>
</evidence>
<dbReference type="RefSeq" id="WP_387988931.1">
    <property type="nucleotide sequence ID" value="NZ_JBHSGR010000012.1"/>
</dbReference>
<dbReference type="PANTHER" id="PTHR30055">
    <property type="entry name" value="HTH-TYPE TRANSCRIPTIONAL REGULATOR RUTR"/>
    <property type="match status" value="1"/>
</dbReference>
<dbReference type="InterPro" id="IPR001647">
    <property type="entry name" value="HTH_TetR"/>
</dbReference>
<proteinExistence type="predicted"/>
<evidence type="ECO:0000256" key="4">
    <source>
        <dbReference type="PROSITE-ProRule" id="PRU00335"/>
    </source>
</evidence>
<dbReference type="InterPro" id="IPR009057">
    <property type="entry name" value="Homeodomain-like_sf"/>
</dbReference>
<sequence>MAQVLKPEVRARIEDAALRCFAEHGYPGTSVAAIGDLAGTAPGNVYRYFGSKQALFDAVVPPDLPARHDRLLDTRVAALAEGSAHGAPADELLGFWLDHPLAVAVLLDRAEGTPFAGYPAAFVRRLVGHAERSLGRRPTPEQRELLDLVFDNTRRALARILRTARDRDHGRALVAGFWSYQLPGLDGLVAHLRQDT</sequence>
<gene>
    <name evidence="6" type="ORF">ACFO3M_12540</name>
</gene>
<evidence type="ECO:0000313" key="6">
    <source>
        <dbReference type="EMBL" id="MFC4694217.1"/>
    </source>
</evidence>
<protein>
    <submittedName>
        <fullName evidence="6">TetR/AcrR family transcriptional regulator</fullName>
    </submittedName>
</protein>
<dbReference type="PANTHER" id="PTHR30055:SF234">
    <property type="entry name" value="HTH-TYPE TRANSCRIPTIONAL REGULATOR BETI"/>
    <property type="match status" value="1"/>
</dbReference>